<keyword evidence="3 8" id="KW-0812">Transmembrane</keyword>
<dbReference type="Pfam" id="PF03381">
    <property type="entry name" value="CDC50"/>
    <property type="match status" value="1"/>
</dbReference>
<evidence type="ECO:0000256" key="4">
    <source>
        <dbReference type="ARBA" id="ARBA00022989"/>
    </source>
</evidence>
<evidence type="ECO:0000313" key="10">
    <source>
        <dbReference type="Proteomes" id="UP000825935"/>
    </source>
</evidence>
<feature type="transmembrane region" description="Helical" evidence="8">
    <location>
        <begin position="304"/>
        <end position="324"/>
    </location>
</feature>
<evidence type="ECO:0000256" key="5">
    <source>
        <dbReference type="ARBA" id="ARBA00023136"/>
    </source>
</evidence>
<sequence>MSSNAASASSDSTSVKKNRPKADSKFLQQQLPACKPLLTPGWVITIYMMVGVIFIPIGILSLLASNRVVEIVHRYDDVCIPAKYSTDKVRFIQSADLSKNCTQTITIPRHMKQPVYVYYELDNYYQNHRRYVKSRSDTQLQNGGVSNTQNCKPEQNLLGNASLPIIPCGLIAWSLFNDTYDFRDGTTKISVNKTGISWKSDREHKFGNVKPENFPNNLNESGVWIGGASLDVNKSLNEDEDLMVWMRTAALPNFRKLYGRIETDLQANTVLNVIIHNQYNTYSFDGKKRLVLSTTSWLGGKNDFLGIAYLAVGSLSIFLALVFLGAHLKNRRSLGDINYLSWNKKQQQNGNTRS</sequence>
<dbReference type="GO" id="GO:0005886">
    <property type="term" value="C:plasma membrane"/>
    <property type="evidence" value="ECO:0007669"/>
    <property type="project" value="TreeGrafter"/>
</dbReference>
<dbReference type="PANTHER" id="PTHR10926:SF0">
    <property type="entry name" value="CDC50, ISOFORM A"/>
    <property type="match status" value="1"/>
</dbReference>
<name>A0A8T2QVR4_CERRI</name>
<gene>
    <name evidence="9" type="ORF">KP509_32G070300</name>
</gene>
<dbReference type="GO" id="GO:0005783">
    <property type="term" value="C:endoplasmic reticulum"/>
    <property type="evidence" value="ECO:0007669"/>
    <property type="project" value="TreeGrafter"/>
</dbReference>
<feature type="transmembrane region" description="Helical" evidence="8">
    <location>
        <begin position="42"/>
        <end position="64"/>
    </location>
</feature>
<dbReference type="PANTHER" id="PTHR10926">
    <property type="entry name" value="CELL CYCLE CONTROL PROTEIN 50"/>
    <property type="match status" value="1"/>
</dbReference>
<dbReference type="GO" id="GO:0005794">
    <property type="term" value="C:Golgi apparatus"/>
    <property type="evidence" value="ECO:0007669"/>
    <property type="project" value="TreeGrafter"/>
</dbReference>
<dbReference type="OMA" id="KICNRTI"/>
<comment type="subcellular location">
    <subcellularLocation>
        <location evidence="1">Membrane</location>
        <topology evidence="1">Multi-pass membrane protein</topology>
    </subcellularLocation>
</comment>
<organism evidence="9 10">
    <name type="scientific">Ceratopteris richardii</name>
    <name type="common">Triangle waterfern</name>
    <dbReference type="NCBI Taxonomy" id="49495"/>
    <lineage>
        <taxon>Eukaryota</taxon>
        <taxon>Viridiplantae</taxon>
        <taxon>Streptophyta</taxon>
        <taxon>Embryophyta</taxon>
        <taxon>Tracheophyta</taxon>
        <taxon>Polypodiopsida</taxon>
        <taxon>Polypodiidae</taxon>
        <taxon>Polypodiales</taxon>
        <taxon>Pteridineae</taxon>
        <taxon>Pteridaceae</taxon>
        <taxon>Parkerioideae</taxon>
        <taxon>Ceratopteris</taxon>
    </lineage>
</organism>
<feature type="region of interest" description="Disordered" evidence="7">
    <location>
        <begin position="1"/>
        <end position="20"/>
    </location>
</feature>
<dbReference type="AlphaFoldDB" id="A0A8T2QVR4"/>
<evidence type="ECO:0000256" key="6">
    <source>
        <dbReference type="PIRNR" id="PIRNR015840"/>
    </source>
</evidence>
<evidence type="ECO:0000256" key="8">
    <source>
        <dbReference type="SAM" id="Phobius"/>
    </source>
</evidence>
<keyword evidence="4 8" id="KW-1133">Transmembrane helix</keyword>
<evidence type="ECO:0000256" key="3">
    <source>
        <dbReference type="ARBA" id="ARBA00022692"/>
    </source>
</evidence>
<evidence type="ECO:0000256" key="2">
    <source>
        <dbReference type="ARBA" id="ARBA00009457"/>
    </source>
</evidence>
<dbReference type="Proteomes" id="UP000825935">
    <property type="component" value="Chromosome 32"/>
</dbReference>
<evidence type="ECO:0000256" key="1">
    <source>
        <dbReference type="ARBA" id="ARBA00004141"/>
    </source>
</evidence>
<keyword evidence="5 6" id="KW-0472">Membrane</keyword>
<dbReference type="PIRSF" id="PIRSF015840">
    <property type="entry name" value="DUF284_TM_euk"/>
    <property type="match status" value="1"/>
</dbReference>
<proteinExistence type="inferred from homology"/>
<accession>A0A8T2QVR4</accession>
<comment type="similarity">
    <text evidence="2 6">Belongs to the CDC50/LEM3 family.</text>
</comment>
<protein>
    <recommendedName>
        <fullName evidence="6">ALA-interacting subunit</fullName>
    </recommendedName>
</protein>
<feature type="transmembrane region" description="Helical" evidence="8">
    <location>
        <begin position="157"/>
        <end position="176"/>
    </location>
</feature>
<dbReference type="OrthoDB" id="340608at2759"/>
<comment type="caution">
    <text evidence="9">The sequence shown here is derived from an EMBL/GenBank/DDBJ whole genome shotgun (WGS) entry which is preliminary data.</text>
</comment>
<dbReference type="EMBL" id="CM035437">
    <property type="protein sequence ID" value="KAH7287710.1"/>
    <property type="molecule type" value="Genomic_DNA"/>
</dbReference>
<evidence type="ECO:0000313" key="9">
    <source>
        <dbReference type="EMBL" id="KAH7287710.1"/>
    </source>
</evidence>
<feature type="compositionally biased region" description="Low complexity" evidence="7">
    <location>
        <begin position="1"/>
        <end position="13"/>
    </location>
</feature>
<keyword evidence="10" id="KW-1185">Reference proteome</keyword>
<evidence type="ECO:0000256" key="7">
    <source>
        <dbReference type="SAM" id="MobiDB-lite"/>
    </source>
</evidence>
<dbReference type="InterPro" id="IPR005045">
    <property type="entry name" value="CDC50/LEM3_fam"/>
</dbReference>
<reference evidence="9" key="1">
    <citation type="submission" date="2021-08" db="EMBL/GenBank/DDBJ databases">
        <title>WGS assembly of Ceratopteris richardii.</title>
        <authorList>
            <person name="Marchant D.B."/>
            <person name="Chen G."/>
            <person name="Jenkins J."/>
            <person name="Shu S."/>
            <person name="Leebens-Mack J."/>
            <person name="Grimwood J."/>
            <person name="Schmutz J."/>
            <person name="Soltis P."/>
            <person name="Soltis D."/>
            <person name="Chen Z.-H."/>
        </authorList>
    </citation>
    <scope>NUCLEOTIDE SEQUENCE</scope>
    <source>
        <strain evidence="9">Whitten #5841</strain>
        <tissue evidence="9">Leaf</tissue>
    </source>
</reference>